<dbReference type="PANTHER" id="PTHR23140:SF0">
    <property type="entry name" value="U2 SNRNP-ASSOCIATED SURP MOTIF-CONTAINING PROTEIN"/>
    <property type="match status" value="1"/>
</dbReference>
<sequence>MDLMSHLFVNYGRNAISRKKEQKNQNFLRIEKSFEQSDPQTKNVLISNLPDDLSEQELAIEMSKFGPVGTVRIFVESINGKTINNAFVNFMWRDDARNAINALNDQILFDKIVTLSMEKVLPPVWYPIQFGKKEATVVDIDQLKNVEMRTVEMIKDDKTRRLIDAVATFVSKEGYLFEKHFIEIHAEDPNFDFITETKTPKNLYYRWRVYSLSQGDSLDDWSLKPFRIIENGPLWIPPSKNRQNTSSNTKSTQKPITKFERKKSITKFMKENKRDELDQILSNLDKDRYSIREAMGFCIDNSEHAIEIADTITESLIVEETDVNKRISRLYLVSDILHNSDSSVRNSSAYRSE</sequence>
<dbReference type="PROSITE" id="PS50128">
    <property type="entry name" value="SURP"/>
    <property type="match status" value="1"/>
</dbReference>
<evidence type="ECO:0000259" key="5">
    <source>
        <dbReference type="PROSITE" id="PS50128"/>
    </source>
</evidence>
<protein>
    <submittedName>
        <fullName evidence="7">U2 snRNP-associated SURP domain-containing protein, variant 2</fullName>
    </submittedName>
</protein>
<evidence type="ECO:0000256" key="1">
    <source>
        <dbReference type="ARBA" id="ARBA00022884"/>
    </source>
</evidence>
<evidence type="ECO:0000259" key="4">
    <source>
        <dbReference type="PROSITE" id="PS50102"/>
    </source>
</evidence>
<dbReference type="SMART" id="SM00648">
    <property type="entry name" value="SWAP"/>
    <property type="match status" value="1"/>
</dbReference>
<feature type="region of interest" description="Disordered" evidence="3">
    <location>
        <begin position="237"/>
        <end position="256"/>
    </location>
</feature>
<evidence type="ECO:0000313" key="8">
    <source>
        <dbReference type="Proteomes" id="UP001439008"/>
    </source>
</evidence>
<dbReference type="EMBL" id="JBDODL010000141">
    <property type="protein sequence ID" value="MES1918859.1"/>
    <property type="molecule type" value="Genomic_DNA"/>
</dbReference>
<feature type="domain" description="RRM" evidence="4">
    <location>
        <begin position="42"/>
        <end position="120"/>
    </location>
</feature>
<dbReference type="PROSITE" id="PS51391">
    <property type="entry name" value="CID"/>
    <property type="match status" value="1"/>
</dbReference>
<dbReference type="Gene3D" id="1.25.40.90">
    <property type="match status" value="1"/>
</dbReference>
<dbReference type="CDD" id="cd00590">
    <property type="entry name" value="RRM_SF"/>
    <property type="match status" value="1"/>
</dbReference>
<keyword evidence="1 2" id="KW-0694">RNA-binding</keyword>
<organism evidence="7 8">
    <name type="scientific">Bonamia ostreae</name>
    <dbReference type="NCBI Taxonomy" id="126728"/>
    <lineage>
        <taxon>Eukaryota</taxon>
        <taxon>Sar</taxon>
        <taxon>Rhizaria</taxon>
        <taxon>Endomyxa</taxon>
        <taxon>Ascetosporea</taxon>
        <taxon>Haplosporida</taxon>
        <taxon>Bonamia</taxon>
    </lineage>
</organism>
<evidence type="ECO:0000256" key="2">
    <source>
        <dbReference type="PROSITE-ProRule" id="PRU00176"/>
    </source>
</evidence>
<dbReference type="Gene3D" id="3.30.70.330">
    <property type="match status" value="1"/>
</dbReference>
<dbReference type="Pfam" id="PF01805">
    <property type="entry name" value="Surp"/>
    <property type="match status" value="1"/>
</dbReference>
<gene>
    <name evidence="7" type="primary">U2SURP</name>
    <name evidence="7" type="ORF">MHBO_000754</name>
</gene>
<reference evidence="7 8" key="1">
    <citation type="journal article" date="2024" name="BMC Biol.">
        <title>Comparative genomics of Ascetosporea gives new insight into the evolutionary basis for animal parasitism in Rhizaria.</title>
        <authorList>
            <person name="Hiltunen Thoren M."/>
            <person name="Onut-Brannstrom I."/>
            <person name="Alfjorden A."/>
            <person name="Peckova H."/>
            <person name="Swords F."/>
            <person name="Hooper C."/>
            <person name="Holzer A.S."/>
            <person name="Bass D."/>
            <person name="Burki F."/>
        </authorList>
    </citation>
    <scope>NUCLEOTIDE SEQUENCE [LARGE SCALE GENOMIC DNA]</scope>
    <source>
        <strain evidence="7">20-A016</strain>
    </source>
</reference>
<evidence type="ECO:0000259" key="6">
    <source>
        <dbReference type="PROSITE" id="PS51391"/>
    </source>
</evidence>
<comment type="caution">
    <text evidence="7">The sequence shown here is derived from an EMBL/GenBank/DDBJ whole genome shotgun (WGS) entry which is preliminary data.</text>
</comment>
<feature type="domain" description="SURP motif" evidence="5">
    <location>
        <begin position="162"/>
        <end position="205"/>
    </location>
</feature>
<name>A0ABV2AGQ0_9EUKA</name>
<dbReference type="InterPro" id="IPR006569">
    <property type="entry name" value="CID_dom"/>
</dbReference>
<feature type="domain" description="CID" evidence="6">
    <location>
        <begin position="269"/>
        <end position="353"/>
    </location>
</feature>
<dbReference type="InterPro" id="IPR000061">
    <property type="entry name" value="Surp"/>
</dbReference>
<evidence type="ECO:0000256" key="3">
    <source>
        <dbReference type="SAM" id="MobiDB-lite"/>
    </source>
</evidence>
<proteinExistence type="predicted"/>
<feature type="compositionally biased region" description="Polar residues" evidence="3">
    <location>
        <begin position="240"/>
        <end position="255"/>
    </location>
</feature>
<dbReference type="Gene3D" id="1.10.10.790">
    <property type="entry name" value="Surp module"/>
    <property type="match status" value="1"/>
</dbReference>
<dbReference type="InterPro" id="IPR035967">
    <property type="entry name" value="SWAP/Surp_sf"/>
</dbReference>
<keyword evidence="8" id="KW-1185">Reference proteome</keyword>
<dbReference type="InterPro" id="IPR012677">
    <property type="entry name" value="Nucleotide-bd_a/b_plait_sf"/>
</dbReference>
<dbReference type="Pfam" id="PF04818">
    <property type="entry name" value="CID"/>
    <property type="match status" value="1"/>
</dbReference>
<dbReference type="SMART" id="SM00360">
    <property type="entry name" value="RRM"/>
    <property type="match status" value="1"/>
</dbReference>
<dbReference type="Proteomes" id="UP001439008">
    <property type="component" value="Unassembled WGS sequence"/>
</dbReference>
<dbReference type="Pfam" id="PF00076">
    <property type="entry name" value="RRM_1"/>
    <property type="match status" value="1"/>
</dbReference>
<evidence type="ECO:0000313" key="7">
    <source>
        <dbReference type="EMBL" id="MES1918859.1"/>
    </source>
</evidence>
<dbReference type="PROSITE" id="PS50102">
    <property type="entry name" value="RRM"/>
    <property type="match status" value="1"/>
</dbReference>
<dbReference type="PANTHER" id="PTHR23140">
    <property type="entry name" value="RNA PROCESSING PROTEIN LD23810P"/>
    <property type="match status" value="1"/>
</dbReference>
<dbReference type="InterPro" id="IPR051485">
    <property type="entry name" value="SR-CTD_assoc_factor"/>
</dbReference>
<dbReference type="SUPFAM" id="SSF54928">
    <property type="entry name" value="RNA-binding domain, RBD"/>
    <property type="match status" value="1"/>
</dbReference>
<dbReference type="InterPro" id="IPR000504">
    <property type="entry name" value="RRM_dom"/>
</dbReference>
<dbReference type="InterPro" id="IPR035979">
    <property type="entry name" value="RBD_domain_sf"/>
</dbReference>
<accession>A0ABV2AGQ0</accession>
<dbReference type="InterPro" id="IPR008942">
    <property type="entry name" value="ENTH_VHS"/>
</dbReference>
<dbReference type="SUPFAM" id="SSF109905">
    <property type="entry name" value="Surp module (SWAP domain)"/>
    <property type="match status" value="1"/>
</dbReference>